<sequence length="65" mass="7706">MTSIKDEIDNFQFKLLSDLINSNIYEIALRWCKNYCRCINHRENGAKLDELSKQSTVIDRRVRAD</sequence>
<evidence type="ECO:0000313" key="2">
    <source>
        <dbReference type="Proteomes" id="UP000018417"/>
    </source>
</evidence>
<dbReference type="RefSeq" id="WP_005054252.1">
    <property type="nucleotide sequence ID" value="NZ_KB849759.1"/>
</dbReference>
<dbReference type="HOGENOM" id="CLU_2839659_0_0_6"/>
<protein>
    <submittedName>
        <fullName evidence="1">Uncharacterized protein</fullName>
    </submittedName>
</protein>
<gene>
    <name evidence="1" type="ORF">F934_01900</name>
</gene>
<name>N9E3V9_9GAMM</name>
<dbReference type="AlphaFoldDB" id="N9E3V9"/>
<organism evidence="1 2">
    <name type="scientific">Acinetobacter beijerinckii ANC 3835</name>
    <dbReference type="NCBI Taxonomy" id="1217649"/>
    <lineage>
        <taxon>Bacteria</taxon>
        <taxon>Pseudomonadati</taxon>
        <taxon>Pseudomonadota</taxon>
        <taxon>Gammaproteobacteria</taxon>
        <taxon>Moraxellales</taxon>
        <taxon>Moraxellaceae</taxon>
        <taxon>Acinetobacter</taxon>
    </lineage>
</organism>
<proteinExistence type="predicted"/>
<dbReference type="Proteomes" id="UP000018417">
    <property type="component" value="Unassembled WGS sequence"/>
</dbReference>
<reference evidence="1 2" key="1">
    <citation type="submission" date="2013-02" db="EMBL/GenBank/DDBJ databases">
        <title>The Genome Sequence of Acinetobacter beijerinckii ANC 3835.</title>
        <authorList>
            <consortium name="The Broad Institute Genome Sequencing Platform"/>
            <consortium name="The Broad Institute Genome Sequencing Center for Infectious Disease"/>
            <person name="Cerqueira G."/>
            <person name="Feldgarden M."/>
            <person name="Courvalin P."/>
            <person name="Perichon B."/>
            <person name="Grillot-Courvalin C."/>
            <person name="Clermont D."/>
            <person name="Rocha E."/>
            <person name="Yoon E.-J."/>
            <person name="Nemec A."/>
            <person name="Walker B."/>
            <person name="Young S.K."/>
            <person name="Zeng Q."/>
            <person name="Gargeya S."/>
            <person name="Fitzgerald M."/>
            <person name="Haas B."/>
            <person name="Abouelleil A."/>
            <person name="Alvarado L."/>
            <person name="Arachchi H.M."/>
            <person name="Berlin A.M."/>
            <person name="Chapman S.B."/>
            <person name="Dewar J."/>
            <person name="Goldberg J."/>
            <person name="Griggs A."/>
            <person name="Gujja S."/>
            <person name="Hansen M."/>
            <person name="Howarth C."/>
            <person name="Imamovic A."/>
            <person name="Larimer J."/>
            <person name="McCowan C."/>
            <person name="Murphy C."/>
            <person name="Neiman D."/>
            <person name="Pearson M."/>
            <person name="Priest M."/>
            <person name="Roberts A."/>
            <person name="Saif S."/>
            <person name="Shea T."/>
            <person name="Sisk P."/>
            <person name="Sykes S."/>
            <person name="Wortman J."/>
            <person name="Nusbaum C."/>
            <person name="Birren B."/>
        </authorList>
    </citation>
    <scope>NUCLEOTIDE SEQUENCE [LARGE SCALE GENOMIC DNA]</scope>
    <source>
        <strain evidence="1 2">ANC 3835</strain>
    </source>
</reference>
<dbReference type="EMBL" id="APQK01000012">
    <property type="protein sequence ID" value="ENW05168.1"/>
    <property type="molecule type" value="Genomic_DNA"/>
</dbReference>
<comment type="caution">
    <text evidence="1">The sequence shown here is derived from an EMBL/GenBank/DDBJ whole genome shotgun (WGS) entry which is preliminary data.</text>
</comment>
<evidence type="ECO:0000313" key="1">
    <source>
        <dbReference type="EMBL" id="ENW05168.1"/>
    </source>
</evidence>
<accession>N9E3V9</accession>